<sequence>MRKVFIVTSITFLALTGILMYVNLKFAFLLVIFLPLIGMGVFDMYQSKRTIRRNFPLFGRMRYLLESLGPGARQYFIETDTEGRPFTRLQRSLVYQRSKKETDSHPFGTQLNVYDEGYQWINHSIKAIPFQDVDQNPKVRIGSSQCKKPYMASLFNISAMSYGSLSRNAILALNAGAQQGGFFHNTGEGGLSPYHLQPGGDVVWNIGTGYFSCRDQYGNFSPEHFTERAHYDNVKMIEIKFSQGAKPGHGGILPKEKVTDEIAAIRLVQKGNDIISPPKHSAFKTPLELMDFIKVLREHSGGKPVGMKICIGNKSEFIAICKAMVQTKTYFDFITVDGGEGGTGAAPIEYSDHVGMPLRDALAFVHDCLVGFGLKDEIKIIASGKVISGFDIIRALSMGADLCNSARGMMFALGCIQALECHANTCPTGVATQDPRLVKGLVPEEKSIRVARYQHETVKAAMELMASAGIDHPDKVDRDLVSMRIDKTNIRTFAELFPELKTGCLLQPETVPDRLFYAWKKATPESF</sequence>
<dbReference type="InterPro" id="IPR002932">
    <property type="entry name" value="Glu_synthdom"/>
</dbReference>
<dbReference type="Pfam" id="PF01645">
    <property type="entry name" value="Glu_synthase"/>
    <property type="match status" value="1"/>
</dbReference>
<keyword evidence="5" id="KW-1185">Reference proteome</keyword>
<accession>A0A1G5D7R0</accession>
<dbReference type="GO" id="GO:0015930">
    <property type="term" value="F:glutamate synthase activity"/>
    <property type="evidence" value="ECO:0007669"/>
    <property type="project" value="InterPro"/>
</dbReference>
<dbReference type="SUPFAM" id="SSF51395">
    <property type="entry name" value="FMN-linked oxidoreductases"/>
    <property type="match status" value="1"/>
</dbReference>
<evidence type="ECO:0000256" key="2">
    <source>
        <dbReference type="PIRNR" id="PIRNR006429"/>
    </source>
</evidence>
<dbReference type="Gene3D" id="3.20.20.70">
    <property type="entry name" value="Aldolase class I"/>
    <property type="match status" value="1"/>
</dbReference>
<dbReference type="PANTHER" id="PTHR43819">
    <property type="entry name" value="ARCHAEAL-TYPE GLUTAMATE SYNTHASE [NADPH]"/>
    <property type="match status" value="1"/>
</dbReference>
<dbReference type="CDD" id="cd02808">
    <property type="entry name" value="GltS_FMN"/>
    <property type="match status" value="1"/>
</dbReference>
<protein>
    <submittedName>
        <fullName evidence="4">Glutamate synthase domain-containing protein 2</fullName>
    </submittedName>
</protein>
<dbReference type="Proteomes" id="UP000199354">
    <property type="component" value="Unassembled WGS sequence"/>
</dbReference>
<gene>
    <name evidence="4" type="ORF">SAMN02927903_00773</name>
</gene>
<comment type="similarity">
    <text evidence="1 2">Belongs to the glutamate synthase family.</text>
</comment>
<dbReference type="InterPro" id="IPR013785">
    <property type="entry name" value="Aldolase_TIM"/>
</dbReference>
<dbReference type="OrthoDB" id="9758182at2"/>
<reference evidence="4 5" key="1">
    <citation type="submission" date="2016-10" db="EMBL/GenBank/DDBJ databases">
        <authorList>
            <person name="de Groot N.N."/>
        </authorList>
    </citation>
    <scope>NUCLEOTIDE SEQUENCE [LARGE SCALE GENOMIC DNA]</scope>
    <source>
        <strain evidence="4 5">CGMCC 1.7031</strain>
    </source>
</reference>
<feature type="domain" description="Glutamate synthase" evidence="3">
    <location>
        <begin position="126"/>
        <end position="470"/>
    </location>
</feature>
<dbReference type="GO" id="GO:0006537">
    <property type="term" value="P:glutamate biosynthetic process"/>
    <property type="evidence" value="ECO:0007669"/>
    <property type="project" value="InterPro"/>
</dbReference>
<organism evidence="4 5">
    <name type="scientific">Flavobacterium caeni</name>
    <dbReference type="NCBI Taxonomy" id="490189"/>
    <lineage>
        <taxon>Bacteria</taxon>
        <taxon>Pseudomonadati</taxon>
        <taxon>Bacteroidota</taxon>
        <taxon>Flavobacteriia</taxon>
        <taxon>Flavobacteriales</taxon>
        <taxon>Flavobacteriaceae</taxon>
        <taxon>Flavobacterium</taxon>
    </lineage>
</organism>
<dbReference type="PIRSF" id="PIRSF500060">
    <property type="entry name" value="UCP500060"/>
    <property type="match status" value="1"/>
</dbReference>
<dbReference type="EMBL" id="FMVF01000003">
    <property type="protein sequence ID" value="SCY10577.1"/>
    <property type="molecule type" value="Genomic_DNA"/>
</dbReference>
<dbReference type="AlphaFoldDB" id="A0A1G5D7R0"/>
<dbReference type="InterPro" id="IPR024188">
    <property type="entry name" value="GltB"/>
</dbReference>
<dbReference type="PIRSF" id="PIRSF006429">
    <property type="entry name" value="GOGAT_lg_2"/>
    <property type="match status" value="1"/>
</dbReference>
<evidence type="ECO:0000313" key="4">
    <source>
        <dbReference type="EMBL" id="SCY10577.1"/>
    </source>
</evidence>
<evidence type="ECO:0000313" key="5">
    <source>
        <dbReference type="Proteomes" id="UP000199354"/>
    </source>
</evidence>
<dbReference type="STRING" id="490189.SAMN02927903_00773"/>
<proteinExistence type="inferred from homology"/>
<dbReference type="RefSeq" id="WP_091140994.1">
    <property type="nucleotide sequence ID" value="NZ_FMVF01000003.1"/>
</dbReference>
<dbReference type="PANTHER" id="PTHR43819:SF1">
    <property type="entry name" value="ARCHAEAL-TYPE GLUTAMATE SYNTHASE [NADPH]"/>
    <property type="match status" value="1"/>
</dbReference>
<evidence type="ECO:0000256" key="1">
    <source>
        <dbReference type="ARBA" id="ARBA00009716"/>
    </source>
</evidence>
<evidence type="ECO:0000259" key="3">
    <source>
        <dbReference type="Pfam" id="PF01645"/>
    </source>
</evidence>
<dbReference type="InterPro" id="IPR027283">
    <property type="entry name" value="YerD"/>
</dbReference>
<name>A0A1G5D7R0_9FLAO</name>